<dbReference type="GO" id="GO:0050321">
    <property type="term" value="F:tau-protein kinase activity"/>
    <property type="evidence" value="ECO:0007669"/>
    <property type="project" value="TreeGrafter"/>
</dbReference>
<keyword evidence="2" id="KW-0217">Developmental protein</keyword>
<dbReference type="AlphaFoldDB" id="A0A194R3Y9"/>
<dbReference type="InterPro" id="IPR017441">
    <property type="entry name" value="Protein_kinase_ATP_BS"/>
</dbReference>
<dbReference type="Pfam" id="PF00069">
    <property type="entry name" value="Pkinase"/>
    <property type="match status" value="1"/>
</dbReference>
<evidence type="ECO:0000256" key="1">
    <source>
        <dbReference type="ARBA" id="ARBA00001946"/>
    </source>
</evidence>
<keyword evidence="10" id="KW-0744">Spermatogenesis</keyword>
<dbReference type="FunFam" id="1.10.510.10:FF:000658">
    <property type="entry name" value="Protein CBG12184"/>
    <property type="match status" value="1"/>
</dbReference>
<dbReference type="GO" id="GO:0005737">
    <property type="term" value="C:cytoplasm"/>
    <property type="evidence" value="ECO:0007669"/>
    <property type="project" value="TreeGrafter"/>
</dbReference>
<evidence type="ECO:0000313" key="13">
    <source>
        <dbReference type="EMBL" id="KPJ12523.1"/>
    </source>
</evidence>
<keyword evidence="13" id="KW-0808">Transferase</keyword>
<keyword evidence="9" id="KW-0832">Ubl conjugation</keyword>
<evidence type="ECO:0000256" key="11">
    <source>
        <dbReference type="PROSITE-ProRule" id="PRU10141"/>
    </source>
</evidence>
<evidence type="ECO:0000256" key="6">
    <source>
        <dbReference type="ARBA" id="ARBA00022782"/>
    </source>
</evidence>
<dbReference type="PROSITE" id="PS00107">
    <property type="entry name" value="PROTEIN_KINASE_ATP"/>
    <property type="match status" value="1"/>
</dbReference>
<evidence type="ECO:0000256" key="3">
    <source>
        <dbReference type="ARBA" id="ARBA00022553"/>
    </source>
</evidence>
<protein>
    <submittedName>
        <fullName evidence="13">Testis-specific serine/threonine-protein kinase 1</fullName>
    </submittedName>
</protein>
<dbReference type="InParanoid" id="A0A194R3Y9"/>
<dbReference type="PANTHER" id="PTHR24346:SF102">
    <property type="entry name" value="TESTIS-SPECIFIC SERINE_THREONINE-PROTEIN KINASE 1"/>
    <property type="match status" value="1"/>
</dbReference>
<evidence type="ECO:0000256" key="8">
    <source>
        <dbReference type="ARBA" id="ARBA00022842"/>
    </source>
</evidence>
<evidence type="ECO:0000256" key="9">
    <source>
        <dbReference type="ARBA" id="ARBA00022843"/>
    </source>
</evidence>
<keyword evidence="7 11" id="KW-0067">ATP-binding</keyword>
<proteinExistence type="predicted"/>
<evidence type="ECO:0000256" key="2">
    <source>
        <dbReference type="ARBA" id="ARBA00022473"/>
    </source>
</evidence>
<keyword evidence="5 11" id="KW-0547">Nucleotide-binding</keyword>
<feature type="binding site" evidence="11">
    <location>
        <position position="56"/>
    </location>
    <ligand>
        <name>ATP</name>
        <dbReference type="ChEBI" id="CHEBI:30616"/>
    </ligand>
</feature>
<dbReference type="CDD" id="cd14080">
    <property type="entry name" value="STKc_TSSK-like"/>
    <property type="match status" value="1"/>
</dbReference>
<dbReference type="Proteomes" id="UP000053240">
    <property type="component" value="Unassembled WGS sequence"/>
</dbReference>
<dbReference type="STRING" id="76193.A0A194R3Y9"/>
<keyword evidence="8" id="KW-0460">Magnesium</keyword>
<dbReference type="EMBL" id="KQ460761">
    <property type="protein sequence ID" value="KPJ12523.1"/>
    <property type="molecule type" value="Genomic_DNA"/>
</dbReference>
<dbReference type="GO" id="GO:0000226">
    <property type="term" value="P:microtubule cytoskeleton organization"/>
    <property type="evidence" value="ECO:0007669"/>
    <property type="project" value="TreeGrafter"/>
</dbReference>
<dbReference type="GO" id="GO:0007283">
    <property type="term" value="P:spermatogenesis"/>
    <property type="evidence" value="ECO:0007669"/>
    <property type="project" value="UniProtKB-KW"/>
</dbReference>
<comment type="cofactor">
    <cofactor evidence="1">
        <name>Mg(2+)</name>
        <dbReference type="ChEBI" id="CHEBI:18420"/>
    </cofactor>
</comment>
<name>A0A194R3Y9_PAPMA</name>
<evidence type="ECO:0000256" key="7">
    <source>
        <dbReference type="ARBA" id="ARBA00022840"/>
    </source>
</evidence>
<dbReference type="GO" id="GO:0030154">
    <property type="term" value="P:cell differentiation"/>
    <property type="evidence" value="ECO:0007669"/>
    <property type="project" value="UniProtKB-KW"/>
</dbReference>
<dbReference type="GO" id="GO:0035556">
    <property type="term" value="P:intracellular signal transduction"/>
    <property type="evidence" value="ECO:0007669"/>
    <property type="project" value="TreeGrafter"/>
</dbReference>
<keyword evidence="3" id="KW-0597">Phosphoprotein</keyword>
<dbReference type="SMART" id="SM00220">
    <property type="entry name" value="S_TKc"/>
    <property type="match status" value="1"/>
</dbReference>
<dbReference type="GO" id="GO:0005524">
    <property type="term" value="F:ATP binding"/>
    <property type="evidence" value="ECO:0007669"/>
    <property type="project" value="UniProtKB-UniRule"/>
</dbReference>
<dbReference type="PANTHER" id="PTHR24346">
    <property type="entry name" value="MAP/MICROTUBULE AFFINITY-REGULATING KINASE"/>
    <property type="match status" value="1"/>
</dbReference>
<dbReference type="InterPro" id="IPR000719">
    <property type="entry name" value="Prot_kinase_dom"/>
</dbReference>
<keyword evidence="6" id="KW-0221">Differentiation</keyword>
<keyword evidence="14" id="KW-1185">Reference proteome</keyword>
<dbReference type="PROSITE" id="PS50011">
    <property type="entry name" value="PROTEIN_KINASE_DOM"/>
    <property type="match status" value="1"/>
</dbReference>
<reference evidence="13 14" key="1">
    <citation type="journal article" date="2015" name="Nat. Commun.">
        <title>Outbred genome sequencing and CRISPR/Cas9 gene editing in butterflies.</title>
        <authorList>
            <person name="Li X."/>
            <person name="Fan D."/>
            <person name="Zhang W."/>
            <person name="Liu G."/>
            <person name="Zhang L."/>
            <person name="Zhao L."/>
            <person name="Fang X."/>
            <person name="Chen L."/>
            <person name="Dong Y."/>
            <person name="Chen Y."/>
            <person name="Ding Y."/>
            <person name="Zhao R."/>
            <person name="Feng M."/>
            <person name="Zhu Y."/>
            <person name="Feng Y."/>
            <person name="Jiang X."/>
            <person name="Zhu D."/>
            <person name="Xiang H."/>
            <person name="Feng X."/>
            <person name="Li S."/>
            <person name="Wang J."/>
            <person name="Zhang G."/>
            <person name="Kronforst M.R."/>
            <person name="Wang W."/>
        </authorList>
    </citation>
    <scope>NUCLEOTIDE SEQUENCE [LARGE SCALE GENOMIC DNA]</scope>
    <source>
        <strain evidence="13">Ya'a_city_454_Pm</strain>
        <tissue evidence="13">Whole body</tissue>
    </source>
</reference>
<sequence length="572" mass="64269">MGQGDKLELSTTPSDLNVLQEKGFILEKIIGEGSYAKVFKATQMMDETRHCILACKVIDTAQAPRDYLSKFLPRELDVLIRVNHPHIINVSHIFQRRAKYFIFLRFAENGDLLDFLSQHGAVPENQSRLWMRQILSGMQYIHSMNVAHRDLKCENILITANYNVKITDFGFARNVRQRDRDILSETYCGSLSYAAPEVLKGVPYLPKMADMWSIGIILYTMLNKALPFNETSVKKLYEKQIMRKWRFRTNIVNQLSTECKEQVTALMEPDPKGRPTATAIVAGPWIGMDAKLAKLTFLEESLLKQAEEEAHMKEKDNYVESEVERIAELRRKGRGKGMYIITFVELNIPTAGNKAAYSEVLRIKLLQSLQALGNWKSVIEAPFQFQLTVQQVIDLLSETNGANDLIRNLYQTVTGKQQRITLEPLTSATELLFCCSQRSIALAVVKSGRGGGGMACCSEEASCCANSNARARAARPGPLGVVAPVAVPPASVDTVCTKVITGTEDRHKFSDIEQTKTLLIFDPTVFYINFVFFISEGRADLEVPTLRYRAAVICPCHIKAFGMTISSIDCIW</sequence>
<accession>A0A194R3Y9</accession>
<dbReference type="SUPFAM" id="SSF56112">
    <property type="entry name" value="Protein kinase-like (PK-like)"/>
    <property type="match status" value="1"/>
</dbReference>
<evidence type="ECO:0000313" key="14">
    <source>
        <dbReference type="Proteomes" id="UP000053240"/>
    </source>
</evidence>
<dbReference type="Gene3D" id="1.10.510.10">
    <property type="entry name" value="Transferase(Phosphotransferase) domain 1"/>
    <property type="match status" value="1"/>
</dbReference>
<dbReference type="GO" id="GO:0000287">
    <property type="term" value="F:magnesium ion binding"/>
    <property type="evidence" value="ECO:0007669"/>
    <property type="project" value="UniProtKB-ARBA"/>
</dbReference>
<evidence type="ECO:0000256" key="5">
    <source>
        <dbReference type="ARBA" id="ARBA00022741"/>
    </source>
</evidence>
<dbReference type="InterPro" id="IPR008271">
    <property type="entry name" value="Ser/Thr_kinase_AS"/>
</dbReference>
<evidence type="ECO:0000259" key="12">
    <source>
        <dbReference type="PROSITE" id="PS50011"/>
    </source>
</evidence>
<dbReference type="PROSITE" id="PS00108">
    <property type="entry name" value="PROTEIN_KINASE_ST"/>
    <property type="match status" value="1"/>
</dbReference>
<keyword evidence="4" id="KW-0479">Metal-binding</keyword>
<gene>
    <name evidence="13" type="ORF">RR48_06663</name>
</gene>
<evidence type="ECO:0000256" key="10">
    <source>
        <dbReference type="ARBA" id="ARBA00022871"/>
    </source>
</evidence>
<feature type="domain" description="Protein kinase" evidence="12">
    <location>
        <begin position="24"/>
        <end position="286"/>
    </location>
</feature>
<organism evidence="13 14">
    <name type="scientific">Papilio machaon</name>
    <name type="common">Old World swallowtail butterfly</name>
    <dbReference type="NCBI Taxonomy" id="76193"/>
    <lineage>
        <taxon>Eukaryota</taxon>
        <taxon>Metazoa</taxon>
        <taxon>Ecdysozoa</taxon>
        <taxon>Arthropoda</taxon>
        <taxon>Hexapoda</taxon>
        <taxon>Insecta</taxon>
        <taxon>Pterygota</taxon>
        <taxon>Neoptera</taxon>
        <taxon>Endopterygota</taxon>
        <taxon>Lepidoptera</taxon>
        <taxon>Glossata</taxon>
        <taxon>Ditrysia</taxon>
        <taxon>Papilionoidea</taxon>
        <taxon>Papilionidae</taxon>
        <taxon>Papilioninae</taxon>
        <taxon>Papilio</taxon>
    </lineage>
</organism>
<keyword evidence="13" id="KW-0418">Kinase</keyword>
<evidence type="ECO:0000256" key="4">
    <source>
        <dbReference type="ARBA" id="ARBA00022723"/>
    </source>
</evidence>
<dbReference type="InterPro" id="IPR011009">
    <property type="entry name" value="Kinase-like_dom_sf"/>
</dbReference>